<evidence type="ECO:0000256" key="2">
    <source>
        <dbReference type="ARBA" id="ARBA00022771"/>
    </source>
</evidence>
<feature type="domain" description="Nuclear receptor" evidence="9">
    <location>
        <begin position="24"/>
        <end position="86"/>
    </location>
</feature>
<keyword evidence="7" id="KW-0675">Receptor</keyword>
<proteinExistence type="predicted"/>
<evidence type="ECO:0000259" key="10">
    <source>
        <dbReference type="PROSITE" id="PS51843"/>
    </source>
</evidence>
<comment type="caution">
    <text evidence="11">The sequence shown here is derived from an EMBL/GenBank/DDBJ whole genome shotgun (WGS) entry which is preliminary data.</text>
</comment>
<protein>
    <recommendedName>
        <fullName evidence="13">Nuclear receptor</fullName>
    </recommendedName>
</protein>
<dbReference type="SUPFAM" id="SSF57716">
    <property type="entry name" value="Glucocorticoid receptor-like (DNA-binding domain)"/>
    <property type="match status" value="1"/>
</dbReference>
<evidence type="ECO:0000256" key="6">
    <source>
        <dbReference type="ARBA" id="ARBA00023163"/>
    </source>
</evidence>
<keyword evidence="6" id="KW-0804">Transcription</keyword>
<dbReference type="GO" id="GO:0003700">
    <property type="term" value="F:DNA-binding transcription factor activity"/>
    <property type="evidence" value="ECO:0007669"/>
    <property type="project" value="InterPro"/>
</dbReference>
<keyword evidence="3" id="KW-0862">Zinc</keyword>
<keyword evidence="12" id="KW-1185">Reference proteome</keyword>
<evidence type="ECO:0000259" key="9">
    <source>
        <dbReference type="PROSITE" id="PS51030"/>
    </source>
</evidence>
<dbReference type="PROSITE" id="PS51843">
    <property type="entry name" value="NR_LBD"/>
    <property type="match status" value="1"/>
</dbReference>
<keyword evidence="2" id="KW-0863">Zinc-finger</keyword>
<keyword evidence="4" id="KW-0805">Transcription regulation</keyword>
<evidence type="ECO:0000313" key="11">
    <source>
        <dbReference type="EMBL" id="GMS92191.1"/>
    </source>
</evidence>
<evidence type="ECO:0000256" key="4">
    <source>
        <dbReference type="ARBA" id="ARBA00023015"/>
    </source>
</evidence>
<accession>A0AAV5T9F9</accession>
<dbReference type="Pfam" id="PF00104">
    <property type="entry name" value="Hormone_recep"/>
    <property type="match status" value="1"/>
</dbReference>
<sequence length="432" mass="49635">MMQLAQNHLPDTPPSSMESTVSRFRHCLICGVQTANSHMGIDSCRACAVFYKRTLTGTRPLKCKQGGGNCLLSDPTTSCRKCRFERFSGIIQRAYGAARRPQMEQTELVQEDYHMSEEPEEPQEDEQEPLDIKDVKLLTMPSTSFIDHTKYFELETASGAPLLERIRKGYSIFCMMRKLGETSMQPGSFCKEAGFKRDQLYQKFIPATYSNTLKYGRVYVESLLDFAHSAFDDFRTLSIQEKKVFMKNAFNLVGAVAGAYRAFHHFPHDETVFISYTTTLTYETAAYFWDDSPSETNKDAATRTLREGMRKGNRMKKEGFRRVMPTEDEFIALIGLAFWTTDSAELDLHCDSTLTQLATKNRQLIMREMHQSYWREGRTDYAARIGELFCLLVSIQRSVSMLNEEIQLYRLLDVFDESLFKKECGCGETHDK</sequence>
<dbReference type="PANTHER" id="PTHR46011">
    <property type="entry name" value="NUCLEAR HORMONE RECEPTOR FAMILY MEMBER NHR-86-RELATED"/>
    <property type="match status" value="1"/>
</dbReference>
<dbReference type="Gene3D" id="3.30.50.10">
    <property type="entry name" value="Erythroid Transcription Factor GATA-1, subunit A"/>
    <property type="match status" value="1"/>
</dbReference>
<dbReference type="PRINTS" id="PR00047">
    <property type="entry name" value="STROIDFINGER"/>
</dbReference>
<gene>
    <name evidence="11" type="ORF">PENTCL1PPCAC_14366</name>
</gene>
<evidence type="ECO:0000256" key="3">
    <source>
        <dbReference type="ARBA" id="ARBA00022833"/>
    </source>
</evidence>
<dbReference type="SUPFAM" id="SSF48508">
    <property type="entry name" value="Nuclear receptor ligand-binding domain"/>
    <property type="match status" value="1"/>
</dbReference>
<dbReference type="PANTHER" id="PTHR46011:SF6">
    <property type="entry name" value="HIGH ZINC ACTIVATED NUCLEAR RECEPTOR PROTEIN"/>
    <property type="match status" value="1"/>
</dbReference>
<feature type="domain" description="NR LBD" evidence="10">
    <location>
        <begin position="158"/>
        <end position="428"/>
    </location>
</feature>
<evidence type="ECO:0000256" key="8">
    <source>
        <dbReference type="ARBA" id="ARBA00023242"/>
    </source>
</evidence>
<dbReference type="GO" id="GO:0005634">
    <property type="term" value="C:nucleus"/>
    <property type="evidence" value="ECO:0007669"/>
    <property type="project" value="TreeGrafter"/>
</dbReference>
<dbReference type="SMART" id="SM00430">
    <property type="entry name" value="HOLI"/>
    <property type="match status" value="1"/>
</dbReference>
<evidence type="ECO:0000256" key="1">
    <source>
        <dbReference type="ARBA" id="ARBA00022723"/>
    </source>
</evidence>
<evidence type="ECO:0000256" key="5">
    <source>
        <dbReference type="ARBA" id="ARBA00023125"/>
    </source>
</evidence>
<dbReference type="InterPro" id="IPR013088">
    <property type="entry name" value="Znf_NHR/GATA"/>
</dbReference>
<dbReference type="AlphaFoldDB" id="A0AAV5T9F9"/>
<dbReference type="Proteomes" id="UP001432027">
    <property type="component" value="Unassembled WGS sequence"/>
</dbReference>
<dbReference type="PROSITE" id="PS51030">
    <property type="entry name" value="NUCLEAR_REC_DBD_2"/>
    <property type="match status" value="1"/>
</dbReference>
<evidence type="ECO:0000256" key="7">
    <source>
        <dbReference type="ARBA" id="ARBA00023170"/>
    </source>
</evidence>
<dbReference type="GO" id="GO:0043565">
    <property type="term" value="F:sequence-specific DNA binding"/>
    <property type="evidence" value="ECO:0007669"/>
    <property type="project" value="InterPro"/>
</dbReference>
<evidence type="ECO:0000313" key="12">
    <source>
        <dbReference type="Proteomes" id="UP001432027"/>
    </source>
</evidence>
<dbReference type="InterPro" id="IPR001628">
    <property type="entry name" value="Znf_hrmn_rcpt"/>
</dbReference>
<organism evidence="11 12">
    <name type="scientific">Pristionchus entomophagus</name>
    <dbReference type="NCBI Taxonomy" id="358040"/>
    <lineage>
        <taxon>Eukaryota</taxon>
        <taxon>Metazoa</taxon>
        <taxon>Ecdysozoa</taxon>
        <taxon>Nematoda</taxon>
        <taxon>Chromadorea</taxon>
        <taxon>Rhabditida</taxon>
        <taxon>Rhabditina</taxon>
        <taxon>Diplogasteromorpha</taxon>
        <taxon>Diplogasteroidea</taxon>
        <taxon>Neodiplogasteridae</taxon>
        <taxon>Pristionchus</taxon>
    </lineage>
</organism>
<dbReference type="InterPro" id="IPR035500">
    <property type="entry name" value="NHR-like_dom_sf"/>
</dbReference>
<evidence type="ECO:0008006" key="13">
    <source>
        <dbReference type="Google" id="ProtNLM"/>
    </source>
</evidence>
<dbReference type="InterPro" id="IPR000536">
    <property type="entry name" value="Nucl_hrmn_rcpt_lig-bd"/>
</dbReference>
<keyword evidence="5" id="KW-0238">DNA-binding</keyword>
<dbReference type="EMBL" id="BTSX01000004">
    <property type="protein sequence ID" value="GMS92191.1"/>
    <property type="molecule type" value="Genomic_DNA"/>
</dbReference>
<keyword evidence="8" id="KW-0539">Nucleus</keyword>
<reference evidence="11" key="1">
    <citation type="submission" date="2023-10" db="EMBL/GenBank/DDBJ databases">
        <title>Genome assembly of Pristionchus species.</title>
        <authorList>
            <person name="Yoshida K."/>
            <person name="Sommer R.J."/>
        </authorList>
    </citation>
    <scope>NUCLEOTIDE SEQUENCE</scope>
    <source>
        <strain evidence="11">RS0144</strain>
    </source>
</reference>
<dbReference type="SMART" id="SM00399">
    <property type="entry name" value="ZnF_C4"/>
    <property type="match status" value="1"/>
</dbReference>
<keyword evidence="1" id="KW-0479">Metal-binding</keyword>
<dbReference type="Gene3D" id="1.10.565.10">
    <property type="entry name" value="Retinoid X Receptor"/>
    <property type="match status" value="1"/>
</dbReference>
<name>A0AAV5T9F9_9BILA</name>
<dbReference type="GO" id="GO:0008270">
    <property type="term" value="F:zinc ion binding"/>
    <property type="evidence" value="ECO:0007669"/>
    <property type="project" value="UniProtKB-KW"/>
</dbReference>
<dbReference type="Pfam" id="PF00105">
    <property type="entry name" value="zf-C4"/>
    <property type="match status" value="1"/>
</dbReference>